<evidence type="ECO:0000313" key="9">
    <source>
        <dbReference type="EMBL" id="KKW15156.1"/>
    </source>
</evidence>
<dbReference type="GO" id="GO:0006298">
    <property type="term" value="P:mismatch repair"/>
    <property type="evidence" value="ECO:0007669"/>
    <property type="project" value="TreeGrafter"/>
</dbReference>
<dbReference type="SUPFAM" id="SSF53335">
    <property type="entry name" value="S-adenosyl-L-methionine-dependent methyltransferases"/>
    <property type="match status" value="1"/>
</dbReference>
<dbReference type="Gene3D" id="1.10.150.20">
    <property type="entry name" value="5' to 3' exonuclease, C-terminal subdomain"/>
    <property type="match status" value="1"/>
</dbReference>
<evidence type="ECO:0000313" key="10">
    <source>
        <dbReference type="Proteomes" id="UP000034224"/>
    </source>
</evidence>
<feature type="domain" description="UPF0758" evidence="8">
    <location>
        <begin position="7"/>
        <end position="84"/>
    </location>
</feature>
<evidence type="ECO:0000256" key="3">
    <source>
        <dbReference type="ARBA" id="ARBA00022603"/>
    </source>
</evidence>
<dbReference type="Gene3D" id="3.40.50.150">
    <property type="entry name" value="Vaccinia Virus protein VP39"/>
    <property type="match status" value="1"/>
</dbReference>
<dbReference type="EC" id="2.1.1.72" evidence="2 7"/>
<dbReference type="SUPFAM" id="SSF47781">
    <property type="entry name" value="RuvA domain 2-like"/>
    <property type="match status" value="1"/>
</dbReference>
<accession>A0A0G1W8N8</accession>
<evidence type="ECO:0000256" key="5">
    <source>
        <dbReference type="ARBA" id="ARBA00022691"/>
    </source>
</evidence>
<evidence type="ECO:0000256" key="1">
    <source>
        <dbReference type="ARBA" id="ARBA00006594"/>
    </source>
</evidence>
<dbReference type="Proteomes" id="UP000034224">
    <property type="component" value="Unassembled WGS sequence"/>
</dbReference>
<evidence type="ECO:0000256" key="4">
    <source>
        <dbReference type="ARBA" id="ARBA00022679"/>
    </source>
</evidence>
<organism evidence="9 10">
    <name type="scientific">Candidatus Jorgensenbacteria bacterium GW2011_GWB1_50_10</name>
    <dbReference type="NCBI Taxonomy" id="1618665"/>
    <lineage>
        <taxon>Bacteria</taxon>
        <taxon>Candidatus Joergenseniibacteriota</taxon>
    </lineage>
</organism>
<proteinExistence type="inferred from homology"/>
<dbReference type="GO" id="GO:0032259">
    <property type="term" value="P:methylation"/>
    <property type="evidence" value="ECO:0007669"/>
    <property type="project" value="UniProtKB-KW"/>
</dbReference>
<dbReference type="PROSITE" id="PS00092">
    <property type="entry name" value="N6_MTASE"/>
    <property type="match status" value="1"/>
</dbReference>
<dbReference type="InterPro" id="IPR012327">
    <property type="entry name" value="MeTrfase_D12"/>
</dbReference>
<comment type="similarity">
    <text evidence="1 7">Belongs to the N(4)/N(6)-methyltransferase family.</text>
</comment>
<keyword evidence="5 7" id="KW-0949">S-adenosyl-L-methionine</keyword>
<dbReference type="InterPro" id="IPR023095">
    <property type="entry name" value="Ade_MeTrfase_dom_2"/>
</dbReference>
<dbReference type="InterPro" id="IPR010994">
    <property type="entry name" value="RuvA_2-like"/>
</dbReference>
<dbReference type="GO" id="GO:0009007">
    <property type="term" value="F:site-specific DNA-methyltransferase (adenine-specific) activity"/>
    <property type="evidence" value="ECO:0007669"/>
    <property type="project" value="UniProtKB-UniRule"/>
</dbReference>
<dbReference type="InterPro" id="IPR029063">
    <property type="entry name" value="SAM-dependent_MTases_sf"/>
</dbReference>
<name>A0A0G1W8N8_9BACT</name>
<dbReference type="PANTHER" id="PTHR30481">
    <property type="entry name" value="DNA ADENINE METHYLASE"/>
    <property type="match status" value="1"/>
</dbReference>
<dbReference type="STRING" id="1618665.UY55_C0002G0214"/>
<dbReference type="GO" id="GO:0009307">
    <property type="term" value="P:DNA restriction-modification system"/>
    <property type="evidence" value="ECO:0007669"/>
    <property type="project" value="InterPro"/>
</dbReference>
<dbReference type="Pfam" id="PF02086">
    <property type="entry name" value="MethyltransfD12"/>
    <property type="match status" value="1"/>
</dbReference>
<keyword evidence="3 7" id="KW-0489">Methyltransferase</keyword>
<comment type="catalytic activity">
    <reaction evidence="6 7">
        <text>a 2'-deoxyadenosine in DNA + S-adenosyl-L-methionine = an N(6)-methyl-2'-deoxyadenosine in DNA + S-adenosyl-L-homocysteine + H(+)</text>
        <dbReference type="Rhea" id="RHEA:15197"/>
        <dbReference type="Rhea" id="RHEA-COMP:12418"/>
        <dbReference type="Rhea" id="RHEA-COMP:12419"/>
        <dbReference type="ChEBI" id="CHEBI:15378"/>
        <dbReference type="ChEBI" id="CHEBI:57856"/>
        <dbReference type="ChEBI" id="CHEBI:59789"/>
        <dbReference type="ChEBI" id="CHEBI:90615"/>
        <dbReference type="ChEBI" id="CHEBI:90616"/>
        <dbReference type="EC" id="2.1.1.72"/>
    </reaction>
</comment>
<evidence type="ECO:0000256" key="7">
    <source>
        <dbReference type="RuleBase" id="RU361257"/>
    </source>
</evidence>
<keyword evidence="4 7" id="KW-0808">Transferase</keyword>
<dbReference type="Pfam" id="PF20582">
    <property type="entry name" value="UPF0758_N"/>
    <property type="match status" value="1"/>
</dbReference>
<dbReference type="PANTHER" id="PTHR30481:SF3">
    <property type="entry name" value="DNA ADENINE METHYLASE"/>
    <property type="match status" value="1"/>
</dbReference>
<evidence type="ECO:0000259" key="8">
    <source>
        <dbReference type="Pfam" id="PF20582"/>
    </source>
</evidence>
<dbReference type="EMBL" id="LCQK01000002">
    <property type="protein sequence ID" value="KKW15156.1"/>
    <property type="molecule type" value="Genomic_DNA"/>
</dbReference>
<dbReference type="PRINTS" id="PR00505">
    <property type="entry name" value="D12N6MTFRASE"/>
</dbReference>
<dbReference type="GO" id="GO:1904047">
    <property type="term" value="F:S-adenosyl-L-methionine binding"/>
    <property type="evidence" value="ECO:0007669"/>
    <property type="project" value="TreeGrafter"/>
</dbReference>
<gene>
    <name evidence="9" type="ORF">UY55_C0002G0214</name>
</gene>
<dbReference type="InterPro" id="IPR046778">
    <property type="entry name" value="UPF0758_N"/>
</dbReference>
<dbReference type="GO" id="GO:0043565">
    <property type="term" value="F:sequence-specific DNA binding"/>
    <property type="evidence" value="ECO:0007669"/>
    <property type="project" value="TreeGrafter"/>
</dbReference>
<dbReference type="Gene3D" id="1.10.1020.10">
    <property type="entry name" value="Adenine-specific Methyltransferase, Domain 2"/>
    <property type="match status" value="1"/>
</dbReference>
<dbReference type="PATRIC" id="fig|1618665.3.peg.500"/>
<sequence length="374" mass="43041">MAKSFTIKDLPLELRPREKIIRKGTHNISDKELLMALLGKGARGESIAVTVERLWAKFRGLENISKASVPELTKIRGIGSAKAVQIRAASELARRLNGNSAKEYELKPFVKWAGGKNQLLSQYARFFPPRYTYNTYFEPMVGGGAVFFYLRPESAILSDLNRDLINTYIVIKNNVENLIKVLNEYKNNHDQKFYYQVRDDYNSDVLNKIERTAAFIYLNKTGFNGLYRVNSKGEFNVPSGKYKNPGILDEQNLRSTSKALKHVKLYAESFEKIIDRVKKDDFIYFDPPYYPLTKTAKFTTYTSEDFLEKEQAKLADIFRALDEKGCKVMLSNSNTKFIKDLYKKYRIETVSASRFINCDGSKRGKISELVIMNY</sequence>
<dbReference type="AlphaFoldDB" id="A0A0G1W8N8"/>
<reference evidence="9 10" key="1">
    <citation type="journal article" date="2015" name="Nature">
        <title>rRNA introns, odd ribosomes, and small enigmatic genomes across a large radiation of phyla.</title>
        <authorList>
            <person name="Brown C.T."/>
            <person name="Hug L.A."/>
            <person name="Thomas B.C."/>
            <person name="Sharon I."/>
            <person name="Castelle C.J."/>
            <person name="Singh A."/>
            <person name="Wilkins M.J."/>
            <person name="Williams K.H."/>
            <person name="Banfield J.F."/>
        </authorList>
    </citation>
    <scope>NUCLEOTIDE SEQUENCE [LARGE SCALE GENOMIC DNA]</scope>
</reference>
<dbReference type="InterPro" id="IPR002052">
    <property type="entry name" value="DNA_methylase_N6_adenine_CS"/>
</dbReference>
<evidence type="ECO:0000256" key="2">
    <source>
        <dbReference type="ARBA" id="ARBA00011900"/>
    </source>
</evidence>
<evidence type="ECO:0000256" key="6">
    <source>
        <dbReference type="ARBA" id="ARBA00047942"/>
    </source>
</evidence>
<dbReference type="NCBIfam" id="TIGR00571">
    <property type="entry name" value="dam"/>
    <property type="match status" value="1"/>
</dbReference>
<protein>
    <recommendedName>
        <fullName evidence="2 7">Site-specific DNA-methyltransferase (adenine-specific)</fullName>
        <ecNumber evidence="2 7">2.1.1.72</ecNumber>
    </recommendedName>
</protein>
<comment type="caution">
    <text evidence="9">The sequence shown here is derived from an EMBL/GenBank/DDBJ whole genome shotgun (WGS) entry which is preliminary data.</text>
</comment>